<dbReference type="EMBL" id="JBHSXM010000001">
    <property type="protein sequence ID" value="MFC6835619.1"/>
    <property type="molecule type" value="Genomic_DNA"/>
</dbReference>
<evidence type="ECO:0000313" key="2">
    <source>
        <dbReference type="EMBL" id="MFC6835619.1"/>
    </source>
</evidence>
<feature type="domain" description="DUF488" evidence="1">
    <location>
        <begin position="23"/>
        <end position="141"/>
    </location>
</feature>
<sequence length="143" mass="15917">MSASGTVSETYLAALQHDLAGVTDEETLVGVVRRPTRWFLGSVDENYPELGPPPELLDAVRAHRDDYQTRGLCEEGAHNAAWEDTDFEERYRDHLESTPEAGEALAALAARVRDGEDVVLVCFEGEGKRCHRHLLREELEAAL</sequence>
<dbReference type="Pfam" id="PF22751">
    <property type="entry name" value="DUF488-N3a"/>
    <property type="match status" value="1"/>
</dbReference>
<dbReference type="AlphaFoldDB" id="A0ABD5U5F7"/>
<reference evidence="2 3" key="1">
    <citation type="journal article" date="2019" name="Int. J. Syst. Evol. Microbiol.">
        <title>The Global Catalogue of Microorganisms (GCM) 10K type strain sequencing project: providing services to taxonomists for standard genome sequencing and annotation.</title>
        <authorList>
            <consortium name="The Broad Institute Genomics Platform"/>
            <consortium name="The Broad Institute Genome Sequencing Center for Infectious Disease"/>
            <person name="Wu L."/>
            <person name="Ma J."/>
        </authorList>
    </citation>
    <scope>NUCLEOTIDE SEQUENCE [LARGE SCALE GENOMIC DNA]</scope>
    <source>
        <strain evidence="2 3">PSRA2</strain>
    </source>
</reference>
<dbReference type="RefSeq" id="WP_304447315.1">
    <property type="nucleotide sequence ID" value="NZ_JARRAH010000001.1"/>
</dbReference>
<organism evidence="2 3">
    <name type="scientific">Halomarina ordinaria</name>
    <dbReference type="NCBI Taxonomy" id="3033939"/>
    <lineage>
        <taxon>Archaea</taxon>
        <taxon>Methanobacteriati</taxon>
        <taxon>Methanobacteriota</taxon>
        <taxon>Stenosarchaea group</taxon>
        <taxon>Halobacteria</taxon>
        <taxon>Halobacteriales</taxon>
        <taxon>Natronomonadaceae</taxon>
        <taxon>Halomarina</taxon>
    </lineage>
</organism>
<comment type="caution">
    <text evidence="2">The sequence shown here is derived from an EMBL/GenBank/DDBJ whole genome shotgun (WGS) entry which is preliminary data.</text>
</comment>
<name>A0ABD5U5F7_9EURY</name>
<evidence type="ECO:0000313" key="3">
    <source>
        <dbReference type="Proteomes" id="UP001596406"/>
    </source>
</evidence>
<dbReference type="InterPro" id="IPR054495">
    <property type="entry name" value="DUF488-N3a"/>
</dbReference>
<evidence type="ECO:0000259" key="1">
    <source>
        <dbReference type="Pfam" id="PF22751"/>
    </source>
</evidence>
<accession>A0ABD5U5F7</accession>
<dbReference type="Proteomes" id="UP001596406">
    <property type="component" value="Unassembled WGS sequence"/>
</dbReference>
<proteinExistence type="predicted"/>
<protein>
    <submittedName>
        <fullName evidence="2">DUF488 family protein</fullName>
    </submittedName>
</protein>
<keyword evidence="3" id="KW-1185">Reference proteome</keyword>
<gene>
    <name evidence="2" type="ORF">ACFQHK_03750</name>
</gene>